<protein>
    <submittedName>
        <fullName evidence="2">Uncharacterized protein</fullName>
    </submittedName>
</protein>
<accession>A0AAD8T3V3</accession>
<evidence type="ECO:0000313" key="2">
    <source>
        <dbReference type="EMBL" id="KAK1668640.1"/>
    </source>
</evidence>
<sequence length="292" mass="29774">MLDEEEEPRRPRRRREFIRRDRLGAHDRLFEDYFADDCNYPPSFFRRRGEAPVVNFTVNGHEYNYGYYLADGIYPSWPVFMKGVTLPQSEKQRMFTAAQSAWSKDVECAFGVLKASTDGGGARSPHAAYDGGAAGDGVFYSFDAQGGAGTEVAAARDVAYGATAASDDTYGAAAAGHGAFGAAAAGHDAYGAAAAGHGAYGAAAAGEVLFGAAAADDGAYGATAPDDGDYGARTAAASKRQAAGGTVAGLGGAASTRWTTAQRGAAGRAAGPGAPASTGGGPCRAGEELPIT</sequence>
<organism evidence="2 3">
    <name type="scientific">Lolium multiflorum</name>
    <name type="common">Italian ryegrass</name>
    <name type="synonym">Lolium perenne subsp. multiflorum</name>
    <dbReference type="NCBI Taxonomy" id="4521"/>
    <lineage>
        <taxon>Eukaryota</taxon>
        <taxon>Viridiplantae</taxon>
        <taxon>Streptophyta</taxon>
        <taxon>Embryophyta</taxon>
        <taxon>Tracheophyta</taxon>
        <taxon>Spermatophyta</taxon>
        <taxon>Magnoliopsida</taxon>
        <taxon>Liliopsida</taxon>
        <taxon>Poales</taxon>
        <taxon>Poaceae</taxon>
        <taxon>BOP clade</taxon>
        <taxon>Pooideae</taxon>
        <taxon>Poodae</taxon>
        <taxon>Poeae</taxon>
        <taxon>Poeae Chloroplast Group 2 (Poeae type)</taxon>
        <taxon>Loliodinae</taxon>
        <taxon>Loliinae</taxon>
        <taxon>Lolium</taxon>
    </lineage>
</organism>
<evidence type="ECO:0000313" key="3">
    <source>
        <dbReference type="Proteomes" id="UP001231189"/>
    </source>
</evidence>
<reference evidence="2" key="1">
    <citation type="submission" date="2023-07" db="EMBL/GenBank/DDBJ databases">
        <title>A chromosome-level genome assembly of Lolium multiflorum.</title>
        <authorList>
            <person name="Chen Y."/>
            <person name="Copetti D."/>
            <person name="Kolliker R."/>
            <person name="Studer B."/>
        </authorList>
    </citation>
    <scope>NUCLEOTIDE SEQUENCE</scope>
    <source>
        <strain evidence="2">02402/16</strain>
        <tissue evidence="2">Leaf</tissue>
    </source>
</reference>
<dbReference type="EMBL" id="JAUUTY010000003">
    <property type="protein sequence ID" value="KAK1668640.1"/>
    <property type="molecule type" value="Genomic_DNA"/>
</dbReference>
<feature type="compositionally biased region" description="Low complexity" evidence="1">
    <location>
        <begin position="262"/>
        <end position="277"/>
    </location>
</feature>
<feature type="region of interest" description="Disordered" evidence="1">
    <location>
        <begin position="262"/>
        <end position="292"/>
    </location>
</feature>
<evidence type="ECO:0000256" key="1">
    <source>
        <dbReference type="SAM" id="MobiDB-lite"/>
    </source>
</evidence>
<dbReference type="Pfam" id="PF04827">
    <property type="entry name" value="Plant_tran"/>
    <property type="match status" value="1"/>
</dbReference>
<dbReference type="PANTHER" id="PTHR47150:SF5">
    <property type="entry name" value="OS07G0546750 PROTEIN"/>
    <property type="match status" value="1"/>
</dbReference>
<comment type="caution">
    <text evidence="2">The sequence shown here is derived from an EMBL/GenBank/DDBJ whole genome shotgun (WGS) entry which is preliminary data.</text>
</comment>
<proteinExistence type="predicted"/>
<gene>
    <name evidence="2" type="ORF">QYE76_056799</name>
</gene>
<dbReference type="InterPro" id="IPR006912">
    <property type="entry name" value="Harbinger_derived_prot"/>
</dbReference>
<name>A0AAD8T3V3_LOLMU</name>
<dbReference type="PANTHER" id="PTHR47150">
    <property type="entry name" value="OS12G0169200 PROTEIN"/>
    <property type="match status" value="1"/>
</dbReference>
<keyword evidence="3" id="KW-1185">Reference proteome</keyword>
<dbReference type="Proteomes" id="UP001231189">
    <property type="component" value="Unassembled WGS sequence"/>
</dbReference>
<dbReference type="AlphaFoldDB" id="A0AAD8T3V3"/>